<sequence length="103" mass="12012">MKLKKTLIFLGLLIGAGSLYHGNHFFGAAGTYARYEVYNNLSDLYFPSKPPLQPTLSRFQQLKRFFYKEVTWYKIKNDSNLSEILFNNFKETYTLNADQVLSI</sequence>
<evidence type="ECO:0000313" key="1">
    <source>
        <dbReference type="EMBL" id="AIK96735.1"/>
    </source>
</evidence>
<name>A0A077B1B6_9PROT</name>
<dbReference type="STRING" id="91604.ID47_08385"/>
<protein>
    <submittedName>
        <fullName evidence="1">Uncharacterized protein</fullName>
    </submittedName>
</protein>
<accession>A0A077B1B6</accession>
<dbReference type="KEGG" id="paca:ID47_08385"/>
<keyword evidence="2" id="KW-1185">Reference proteome</keyword>
<proteinExistence type="predicted"/>
<dbReference type="AlphaFoldDB" id="A0A077B1B6"/>
<evidence type="ECO:0000313" key="2">
    <source>
        <dbReference type="Proteomes" id="UP000028926"/>
    </source>
</evidence>
<organism evidence="1 2">
    <name type="scientific">Candidatus Odyssella acanthamoebae</name>
    <dbReference type="NCBI Taxonomy" id="91604"/>
    <lineage>
        <taxon>Bacteria</taxon>
        <taxon>Pseudomonadati</taxon>
        <taxon>Pseudomonadota</taxon>
        <taxon>Alphaproteobacteria</taxon>
        <taxon>Holosporales</taxon>
        <taxon>Candidatus Paracaedibacteraceae</taxon>
        <taxon>Candidatus Odyssella</taxon>
    </lineage>
</organism>
<dbReference type="RefSeq" id="WP_038465390.1">
    <property type="nucleotide sequence ID" value="NZ_CP008941.1"/>
</dbReference>
<dbReference type="Proteomes" id="UP000028926">
    <property type="component" value="Chromosome"/>
</dbReference>
<dbReference type="EMBL" id="CP008941">
    <property type="protein sequence ID" value="AIK96735.1"/>
    <property type="molecule type" value="Genomic_DNA"/>
</dbReference>
<gene>
    <name evidence="1" type="ORF">ID47_08385</name>
</gene>
<reference evidence="1 2" key="1">
    <citation type="submission" date="2014-07" db="EMBL/GenBank/DDBJ databases">
        <title>Comparative genomic insights into amoeba endosymbionts belonging to the families of Holosporaceae and Candidatus Midichloriaceae within Rickettsiales.</title>
        <authorList>
            <person name="Wang Z."/>
            <person name="Wu M."/>
        </authorList>
    </citation>
    <scope>NUCLEOTIDE SEQUENCE [LARGE SCALE GENOMIC DNA]</scope>
    <source>
        <strain evidence="1">PRA3</strain>
    </source>
</reference>
<dbReference type="HOGENOM" id="CLU_2258619_0_0_5"/>